<feature type="domain" description="Helicase HerA central" evidence="1">
    <location>
        <begin position="159"/>
        <end position="284"/>
    </location>
</feature>
<name>A0ABU0JAC1_9HYPH</name>
<dbReference type="InterPro" id="IPR027417">
    <property type="entry name" value="P-loop_NTPase"/>
</dbReference>
<dbReference type="EMBL" id="JAUSVX010000005">
    <property type="protein sequence ID" value="MDQ0470132.1"/>
    <property type="molecule type" value="Genomic_DNA"/>
</dbReference>
<dbReference type="Proteomes" id="UP001242480">
    <property type="component" value="Unassembled WGS sequence"/>
</dbReference>
<sequence length="682" mass="75941">MSHDDRKRAIGKVVSVAADRFVVEMHAGTDNFTVVGFDDVHYVARLGSFLVIPSQSEYVVVEVVGLRERDASTPSERGDFDRAGSSKYLDVVPVGMLPMRGGAFRFGVSVFPSLYADALYALDGELDRIFETEAAVEPSVDPNGGACQPEGATRYRVLPIGKSVVFEDYDIKVRLNEFFGGHVAVLGNTGSGKSCTVASVLQSLFSKPQEHHARGATFIVFDVNGEYHAALNACAKEGGIGVERVVLDGTAAGFRLPHWFLELAEWELLLQASERTQLPVLRTALGLTSLFHANTPDALALREHFVATCIIECFRGADGDSPVSKFQRVVSLLQKYPTNGLNMALLNRFSPNFQYGNFSGNNQSAFLDEVRKKLREDAPLPAYNRTPFSFDELHECLDFAILYEEAHGNRQIRDYCSSMVTRLRSLQERTEYAFLRHEGADVDAAVNDLEFLTSIVGLERAAGEAFTKRNQVIIIDLNSVEDEIVELVSAVIARMLFRFLRHAEPRNRFPIHLLLEEAHRYVASAPSRFSIDATKIFERIAKEGRKYGMFVLLASQRPSELSKTVLSQCSNFLVHRIQNPDDLSQIRQMTPFISESVLKRLPSLPRQHALVFGTSVNLPTTFKVREASPRPRSDDTAIVDLWFHEEGRVADVRLTPRAVNDDAAGEQAVEAVMENEAEDDIF</sequence>
<evidence type="ECO:0000259" key="1">
    <source>
        <dbReference type="Pfam" id="PF01935"/>
    </source>
</evidence>
<gene>
    <name evidence="2" type="ORF">QO011_003148</name>
</gene>
<comment type="caution">
    <text evidence="2">The sequence shown here is derived from an EMBL/GenBank/DDBJ whole genome shotgun (WGS) entry which is preliminary data.</text>
</comment>
<dbReference type="Pfam" id="PF01935">
    <property type="entry name" value="DUF87"/>
    <property type="match status" value="1"/>
</dbReference>
<dbReference type="PANTHER" id="PTHR42957">
    <property type="entry name" value="HELICASE MJ1565-RELATED"/>
    <property type="match status" value="1"/>
</dbReference>
<dbReference type="InterPro" id="IPR008571">
    <property type="entry name" value="HerA-like"/>
</dbReference>
<proteinExistence type="predicted"/>
<dbReference type="RefSeq" id="WP_307273676.1">
    <property type="nucleotide sequence ID" value="NZ_JAUSVX010000005.1"/>
</dbReference>
<dbReference type="PANTHER" id="PTHR42957:SF1">
    <property type="entry name" value="HELICASE MJ1565-RELATED"/>
    <property type="match status" value="1"/>
</dbReference>
<dbReference type="InterPro" id="IPR002789">
    <property type="entry name" value="HerA_central"/>
</dbReference>
<evidence type="ECO:0000313" key="2">
    <source>
        <dbReference type="EMBL" id="MDQ0470132.1"/>
    </source>
</evidence>
<reference evidence="2 3" key="1">
    <citation type="submission" date="2023-07" db="EMBL/GenBank/DDBJ databases">
        <title>Genomic Encyclopedia of Type Strains, Phase IV (KMG-IV): sequencing the most valuable type-strain genomes for metagenomic binning, comparative biology and taxonomic classification.</title>
        <authorList>
            <person name="Goeker M."/>
        </authorList>
    </citation>
    <scope>NUCLEOTIDE SEQUENCE [LARGE SCALE GENOMIC DNA]</scope>
    <source>
        <strain evidence="2 3">DSM 19619</strain>
    </source>
</reference>
<dbReference type="CDD" id="cd01127">
    <property type="entry name" value="TrwB_TraG_TraD_VirD4"/>
    <property type="match status" value="1"/>
</dbReference>
<accession>A0ABU0JAC1</accession>
<organism evidence="2 3">
    <name type="scientific">Labrys wisconsinensis</name>
    <dbReference type="NCBI Taxonomy" id="425677"/>
    <lineage>
        <taxon>Bacteria</taxon>
        <taxon>Pseudomonadati</taxon>
        <taxon>Pseudomonadota</taxon>
        <taxon>Alphaproteobacteria</taxon>
        <taxon>Hyphomicrobiales</taxon>
        <taxon>Xanthobacteraceae</taxon>
        <taxon>Labrys</taxon>
    </lineage>
</organism>
<dbReference type="Gene3D" id="3.40.50.300">
    <property type="entry name" value="P-loop containing nucleotide triphosphate hydrolases"/>
    <property type="match status" value="2"/>
</dbReference>
<dbReference type="SUPFAM" id="SSF52540">
    <property type="entry name" value="P-loop containing nucleoside triphosphate hydrolases"/>
    <property type="match status" value="1"/>
</dbReference>
<evidence type="ECO:0000313" key="3">
    <source>
        <dbReference type="Proteomes" id="UP001242480"/>
    </source>
</evidence>
<keyword evidence="3" id="KW-1185">Reference proteome</keyword>
<protein>
    <submittedName>
        <fullName evidence="2">DNA helicase HerA-like ATPase</fullName>
    </submittedName>
</protein>